<organism evidence="2 3">
    <name type="scientific">Phellinidium pouzarii</name>
    <dbReference type="NCBI Taxonomy" id="167371"/>
    <lineage>
        <taxon>Eukaryota</taxon>
        <taxon>Fungi</taxon>
        <taxon>Dikarya</taxon>
        <taxon>Basidiomycota</taxon>
        <taxon>Agaricomycotina</taxon>
        <taxon>Agaricomycetes</taxon>
        <taxon>Hymenochaetales</taxon>
        <taxon>Hymenochaetaceae</taxon>
        <taxon>Phellinidium</taxon>
    </lineage>
</organism>
<evidence type="ECO:0000313" key="3">
    <source>
        <dbReference type="Proteomes" id="UP000308199"/>
    </source>
</evidence>
<reference evidence="2 3" key="1">
    <citation type="submission" date="2019-02" db="EMBL/GenBank/DDBJ databases">
        <title>Genome sequencing of the rare red list fungi Phellinidium pouzarii.</title>
        <authorList>
            <person name="Buettner E."/>
            <person name="Kellner H."/>
        </authorList>
    </citation>
    <scope>NUCLEOTIDE SEQUENCE [LARGE SCALE GENOMIC DNA]</scope>
    <source>
        <strain evidence="2 3">DSM 108285</strain>
    </source>
</reference>
<dbReference type="EMBL" id="SGPK01000199">
    <property type="protein sequence ID" value="THH06384.1"/>
    <property type="molecule type" value="Genomic_DNA"/>
</dbReference>
<dbReference type="Gene3D" id="3.40.50.1820">
    <property type="entry name" value="alpha/beta hydrolase"/>
    <property type="match status" value="1"/>
</dbReference>
<dbReference type="SUPFAM" id="SSF53474">
    <property type="entry name" value="alpha/beta-Hydrolases"/>
    <property type="match status" value="1"/>
</dbReference>
<dbReference type="InterPro" id="IPR029058">
    <property type="entry name" value="AB_hydrolase_fold"/>
</dbReference>
<evidence type="ECO:0000313" key="2">
    <source>
        <dbReference type="EMBL" id="THH06384.1"/>
    </source>
</evidence>
<dbReference type="GO" id="GO:0016020">
    <property type="term" value="C:membrane"/>
    <property type="evidence" value="ECO:0007669"/>
    <property type="project" value="TreeGrafter"/>
</dbReference>
<gene>
    <name evidence="2" type="ORF">EW145_g4122</name>
</gene>
<dbReference type="OrthoDB" id="408373at2759"/>
<dbReference type="AlphaFoldDB" id="A0A4S4L4V0"/>
<protein>
    <recommendedName>
        <fullName evidence="1">AB hydrolase-1 domain-containing protein</fullName>
    </recommendedName>
</protein>
<dbReference type="PANTHER" id="PTHR43798">
    <property type="entry name" value="MONOACYLGLYCEROL LIPASE"/>
    <property type="match status" value="1"/>
</dbReference>
<sequence length="403" mass="43778">MAPNAQFITSSDGSKIYADAVGNPEKPSIVFIHGLALSGAVFDNIFNNAKYSNDVYLVRYDMRGHGRSIKPESAEGYTSKLYADDFAAVVKAFNAKKPILVGCSESCAITVDGLKLTATIRYSLAGTVAADIATHLPEDTISGIVYLAALPYIGPVMQRVGKPTVLGFLPGLFCEDSVSMSVKTAVEFVDTLFIDPSAVPWETKCLWIGMAACQTPAHRKFVLTRSQDPAKLLELGAKGLPLLVVNGTSDRQVDGAAVVSEMKPDFKNLEVAMIEKDGSHAVFYDNPDATMDPITKFAIKVQAKALAFFRNFRNGVHVNVPSKLTTIQLRLCYVLAAFNFGKICYDLALDELGQLVLNLVRGLLPRHAAFVHQAEVPFVALASAFGLFYRFRAYGLHELPPDT</sequence>
<comment type="caution">
    <text evidence="2">The sequence shown here is derived from an EMBL/GenBank/DDBJ whole genome shotgun (WGS) entry which is preliminary data.</text>
</comment>
<dbReference type="InterPro" id="IPR050266">
    <property type="entry name" value="AB_hydrolase_sf"/>
</dbReference>
<dbReference type="InterPro" id="IPR000073">
    <property type="entry name" value="AB_hydrolase_1"/>
</dbReference>
<proteinExistence type="predicted"/>
<feature type="domain" description="AB hydrolase-1" evidence="1">
    <location>
        <begin position="29"/>
        <end position="290"/>
    </location>
</feature>
<dbReference type="Proteomes" id="UP000308199">
    <property type="component" value="Unassembled WGS sequence"/>
</dbReference>
<name>A0A4S4L4V0_9AGAM</name>
<accession>A0A4S4L4V0</accession>
<dbReference type="Pfam" id="PF12697">
    <property type="entry name" value="Abhydrolase_6"/>
    <property type="match status" value="1"/>
</dbReference>
<dbReference type="PANTHER" id="PTHR43798:SF33">
    <property type="entry name" value="HYDROLASE, PUTATIVE (AFU_ORTHOLOGUE AFUA_2G14860)-RELATED"/>
    <property type="match status" value="1"/>
</dbReference>
<keyword evidence="3" id="KW-1185">Reference proteome</keyword>
<evidence type="ECO:0000259" key="1">
    <source>
        <dbReference type="Pfam" id="PF12697"/>
    </source>
</evidence>